<evidence type="ECO:0000259" key="1">
    <source>
        <dbReference type="PROSITE" id="PS51820"/>
    </source>
</evidence>
<dbReference type="SUPFAM" id="SSF56988">
    <property type="entry name" value="Anthrax protective antigen"/>
    <property type="match status" value="1"/>
</dbReference>
<dbReference type="EMBL" id="LR797055">
    <property type="protein sequence ID" value="CAB4184213.1"/>
    <property type="molecule type" value="Genomic_DNA"/>
</dbReference>
<evidence type="ECO:0000313" key="5">
    <source>
        <dbReference type="EMBL" id="CAB4200545.1"/>
    </source>
</evidence>
<proteinExistence type="predicted"/>
<accession>A0A6J5PB02</accession>
<evidence type="ECO:0000313" key="7">
    <source>
        <dbReference type="EMBL" id="CAB5228528.1"/>
    </source>
</evidence>
<evidence type="ECO:0000313" key="6">
    <source>
        <dbReference type="EMBL" id="CAB4213882.1"/>
    </source>
</evidence>
<sequence length="451" mass="48741">MARTSRWLIFAPVAILALFAPSANAEPIAGLQTRYFIIDEVPPTRSDNIYTECGSEVENNINRSYDGEPYLDCTGDLFMVHMTGFITIPEHSTIEFWLASDDGGIINIDGNEWGNWSDQGCSATESGPIDISAGTKNLDLWMYEHGGSTCLMLAWNIDNLGWAIVPDEAFTTTYMETTTTTWESTTTSTIPQTTTSTIAQSTTVPVVSPLTTTTPQTIYIPLPVPTMPEPPETVPELQIETPIETFPPETLNLPPDIVDTLPELVVTYPSVPDTMPEPPDTMPEPPDTLPIELIAELPPELVQALEDASEDVSLTDEQFATAVEAIADLTSSEAIALIEQILDTAVTPEQATELASNPDVLAVVTSEQAEEIFATIDVTELDNTELDALVEAVQSAPVSVRKAFEKTINIFDDGLGDYVPTGSNVPVHSRRTLIAVAAGAATVAAGQRRNK</sequence>
<dbReference type="EMBL" id="LR798391">
    <property type="protein sequence ID" value="CAB5228528.1"/>
    <property type="molecule type" value="Genomic_DNA"/>
</dbReference>
<dbReference type="InterPro" id="IPR037524">
    <property type="entry name" value="PA14/GLEYA"/>
</dbReference>
<dbReference type="EMBL" id="LR796834">
    <property type="protein sequence ID" value="CAB4169079.1"/>
    <property type="molecule type" value="Genomic_DNA"/>
</dbReference>
<evidence type="ECO:0000313" key="4">
    <source>
        <dbReference type="EMBL" id="CAB4184213.1"/>
    </source>
</evidence>
<protein>
    <submittedName>
        <fullName evidence="2">PA14 domain containing protein</fullName>
    </submittedName>
</protein>
<feature type="domain" description="PA14" evidence="1">
    <location>
        <begin position="26"/>
        <end position="169"/>
    </location>
</feature>
<organism evidence="2">
    <name type="scientific">uncultured Caudovirales phage</name>
    <dbReference type="NCBI Taxonomy" id="2100421"/>
    <lineage>
        <taxon>Viruses</taxon>
        <taxon>Duplodnaviria</taxon>
        <taxon>Heunggongvirae</taxon>
        <taxon>Uroviricota</taxon>
        <taxon>Caudoviricetes</taxon>
        <taxon>Peduoviridae</taxon>
        <taxon>Maltschvirus</taxon>
        <taxon>Maltschvirus maltsch</taxon>
    </lineage>
</organism>
<evidence type="ECO:0000313" key="2">
    <source>
        <dbReference type="EMBL" id="CAB4169079.1"/>
    </source>
</evidence>
<dbReference type="EMBL" id="LR797296">
    <property type="protein sequence ID" value="CAB4200545.1"/>
    <property type="molecule type" value="Genomic_DNA"/>
</dbReference>
<reference evidence="2" key="1">
    <citation type="submission" date="2020-04" db="EMBL/GenBank/DDBJ databases">
        <authorList>
            <person name="Chiriac C."/>
            <person name="Salcher M."/>
            <person name="Ghai R."/>
            <person name="Kavagutti S V."/>
        </authorList>
    </citation>
    <scope>NUCLEOTIDE SEQUENCE</scope>
</reference>
<dbReference type="EMBL" id="LR796872">
    <property type="protein sequence ID" value="CAB4171857.1"/>
    <property type="molecule type" value="Genomic_DNA"/>
</dbReference>
<name>A0A6J5PB02_9CAUD</name>
<evidence type="ECO:0000313" key="3">
    <source>
        <dbReference type="EMBL" id="CAB4171857.1"/>
    </source>
</evidence>
<dbReference type="PROSITE" id="PS51820">
    <property type="entry name" value="PA14"/>
    <property type="match status" value="1"/>
</dbReference>
<dbReference type="EMBL" id="LR797407">
    <property type="protein sequence ID" value="CAB4213882.1"/>
    <property type="molecule type" value="Genomic_DNA"/>
</dbReference>
<gene>
    <name evidence="4" type="ORF">UFOVP1098_44</name>
    <name evidence="5" type="ORF">UFOVP1353_44</name>
    <name evidence="6" type="ORF">UFOVP1458_1</name>
    <name evidence="7" type="ORF">UFOVP1546_12</name>
    <name evidence="2" type="ORF">UFOVP578_53</name>
    <name evidence="3" type="ORF">UFOVP928_27</name>
</gene>